<dbReference type="InterPro" id="IPR000847">
    <property type="entry name" value="LysR_HTH_N"/>
</dbReference>
<dbReference type="FunFam" id="1.10.10.10:FF:000001">
    <property type="entry name" value="LysR family transcriptional regulator"/>
    <property type="match status" value="1"/>
</dbReference>
<feature type="domain" description="HTH lysR-type" evidence="5">
    <location>
        <begin position="6"/>
        <end position="63"/>
    </location>
</feature>
<keyword evidence="4" id="KW-0804">Transcription</keyword>
<dbReference type="InterPro" id="IPR036388">
    <property type="entry name" value="WH-like_DNA-bd_sf"/>
</dbReference>
<keyword evidence="3" id="KW-0238">DNA-binding</keyword>
<dbReference type="SUPFAM" id="SSF53850">
    <property type="entry name" value="Periplasmic binding protein-like II"/>
    <property type="match status" value="1"/>
</dbReference>
<dbReference type="Pfam" id="PF00126">
    <property type="entry name" value="HTH_1"/>
    <property type="match status" value="1"/>
</dbReference>
<dbReference type="EMBL" id="AP013068">
    <property type="protein sequence ID" value="BAN47243.1"/>
    <property type="molecule type" value="Genomic_DNA"/>
</dbReference>
<dbReference type="KEGG" id="pre:PCA10_15110"/>
<evidence type="ECO:0000259" key="5">
    <source>
        <dbReference type="PROSITE" id="PS50931"/>
    </source>
</evidence>
<dbReference type="GO" id="GO:0003700">
    <property type="term" value="F:DNA-binding transcription factor activity"/>
    <property type="evidence" value="ECO:0007669"/>
    <property type="project" value="InterPro"/>
</dbReference>
<dbReference type="Pfam" id="PF03466">
    <property type="entry name" value="LysR_substrate"/>
    <property type="match status" value="1"/>
</dbReference>
<evidence type="ECO:0000313" key="7">
    <source>
        <dbReference type="Proteomes" id="UP000015503"/>
    </source>
</evidence>
<dbReference type="Gene3D" id="3.40.190.290">
    <property type="match status" value="1"/>
</dbReference>
<dbReference type="GO" id="GO:0003677">
    <property type="term" value="F:DNA binding"/>
    <property type="evidence" value="ECO:0007669"/>
    <property type="project" value="UniProtKB-KW"/>
</dbReference>
<evidence type="ECO:0000256" key="4">
    <source>
        <dbReference type="ARBA" id="ARBA00023163"/>
    </source>
</evidence>
<dbReference type="AlphaFoldDB" id="S6ANQ9"/>
<dbReference type="PANTHER" id="PTHR30419">
    <property type="entry name" value="HTH-TYPE TRANSCRIPTIONAL REGULATOR YBHD"/>
    <property type="match status" value="1"/>
</dbReference>
<dbReference type="Proteomes" id="UP000015503">
    <property type="component" value="Chromosome"/>
</dbReference>
<dbReference type="STRING" id="1245471.PCA10_15110"/>
<dbReference type="GO" id="GO:0005829">
    <property type="term" value="C:cytosol"/>
    <property type="evidence" value="ECO:0007669"/>
    <property type="project" value="TreeGrafter"/>
</dbReference>
<evidence type="ECO:0000313" key="6">
    <source>
        <dbReference type="EMBL" id="BAN47243.1"/>
    </source>
</evidence>
<dbReference type="PANTHER" id="PTHR30419:SF8">
    <property type="entry name" value="NITROGEN ASSIMILATION TRANSCRIPTIONAL ACTIVATOR-RELATED"/>
    <property type="match status" value="1"/>
</dbReference>
<gene>
    <name evidence="6" type="ORF">PCA10_15110</name>
</gene>
<comment type="similarity">
    <text evidence="1">Belongs to the LysR transcriptional regulatory family.</text>
</comment>
<name>S6ANQ9_METRE</name>
<reference evidence="6 7" key="1">
    <citation type="journal article" date="2013" name="Genome Announc.">
        <title>Complete Genome Sequence of the Carbazole Degrader Pseudomonas resinovorans Strain CA10 (NBRC 106553).</title>
        <authorList>
            <person name="Shintani M."/>
            <person name="Hosoyama A."/>
            <person name="Ohji S."/>
            <person name="Tsuchikane K."/>
            <person name="Takarada H."/>
            <person name="Yamazoe A."/>
            <person name="Fujita N."/>
            <person name="Nojiri H."/>
        </authorList>
    </citation>
    <scope>NUCLEOTIDE SEQUENCE [LARGE SCALE GENOMIC DNA]</scope>
    <source>
        <strain evidence="6 7">NBRC 106553</strain>
    </source>
</reference>
<dbReference type="eggNOG" id="COG0583">
    <property type="taxonomic scope" value="Bacteria"/>
</dbReference>
<dbReference type="InterPro" id="IPR005119">
    <property type="entry name" value="LysR_subst-bd"/>
</dbReference>
<evidence type="ECO:0000256" key="1">
    <source>
        <dbReference type="ARBA" id="ARBA00009437"/>
    </source>
</evidence>
<protein>
    <submittedName>
        <fullName evidence="6">Putative LysR family transcriptional regulator</fullName>
    </submittedName>
</protein>
<dbReference type="PATRIC" id="fig|1245471.3.peg.1533"/>
<dbReference type="PROSITE" id="PS50931">
    <property type="entry name" value="HTH_LYSR"/>
    <property type="match status" value="1"/>
</dbReference>
<dbReference type="RefSeq" id="WP_016491445.1">
    <property type="nucleotide sequence ID" value="NC_021499.1"/>
</dbReference>
<keyword evidence="7" id="KW-1185">Reference proteome</keyword>
<dbReference type="InterPro" id="IPR050950">
    <property type="entry name" value="HTH-type_LysR_regulators"/>
</dbReference>
<evidence type="ECO:0000256" key="2">
    <source>
        <dbReference type="ARBA" id="ARBA00023015"/>
    </source>
</evidence>
<organism evidence="6 7">
    <name type="scientific">Metapseudomonas resinovorans NBRC 106553</name>
    <dbReference type="NCBI Taxonomy" id="1245471"/>
    <lineage>
        <taxon>Bacteria</taxon>
        <taxon>Pseudomonadati</taxon>
        <taxon>Pseudomonadota</taxon>
        <taxon>Gammaproteobacteria</taxon>
        <taxon>Pseudomonadales</taxon>
        <taxon>Pseudomonadaceae</taxon>
        <taxon>Metapseudomonas</taxon>
    </lineage>
</organism>
<dbReference type="Gene3D" id="1.10.10.10">
    <property type="entry name" value="Winged helix-like DNA-binding domain superfamily/Winged helix DNA-binding domain"/>
    <property type="match status" value="1"/>
</dbReference>
<evidence type="ECO:0000256" key="3">
    <source>
        <dbReference type="ARBA" id="ARBA00023125"/>
    </source>
</evidence>
<keyword evidence="2" id="KW-0805">Transcription regulation</keyword>
<accession>S6ANQ9</accession>
<dbReference type="InterPro" id="IPR036390">
    <property type="entry name" value="WH_DNA-bd_sf"/>
</dbReference>
<dbReference type="SUPFAM" id="SSF46785">
    <property type="entry name" value="Winged helix' DNA-binding domain"/>
    <property type="match status" value="1"/>
</dbReference>
<proteinExistence type="inferred from homology"/>
<sequence length="304" mass="33226">MSHASMQSIALRYFLEVVRSGSVNEASLQLNVAASAVSRQIAKLEYELGTALFERRARGMLPTAAGELLAGYARKAQMEVGQLVEELGQLRGLQRGHVHLASSQGFAIDFLPDAIAAFREQHRGITFSLDVTSPDEVSRRVREGRADLGLTYSLAPQADVAIECAVPGPVMAIVPAGHPLARRDAIALAELQPYPIALPMPETTARQLFDICRGVQGLEFVIALECNYLATLFRYVTQQGCVSLSNAISNRQYLDSQQIVALPFTDETLQARRIELQSMAGRILPQAVTAFRDHLAERLARQVG</sequence>
<dbReference type="HOGENOM" id="CLU_039613_6_0_6"/>